<evidence type="ECO:0000313" key="2">
    <source>
        <dbReference type="Proteomes" id="UP000324497"/>
    </source>
</evidence>
<dbReference type="SUPFAM" id="SSF53383">
    <property type="entry name" value="PLP-dependent transferases"/>
    <property type="match status" value="1"/>
</dbReference>
<name>A0A3S6QW34_9LACO</name>
<reference evidence="1 2" key="1">
    <citation type="submission" date="2016-11" db="EMBL/GenBank/DDBJ databases">
        <title>Interaction between Lactobacillus species and yeast in water kefir.</title>
        <authorList>
            <person name="Behr J."/>
            <person name="Xu D."/>
            <person name="Vogel R.F."/>
        </authorList>
    </citation>
    <scope>NUCLEOTIDE SEQUENCE [LARGE SCALE GENOMIC DNA]</scope>
    <source>
        <strain evidence="1 2">TMW 1.1827</strain>
    </source>
</reference>
<dbReference type="PANTHER" id="PTHR46658">
    <property type="entry name" value="CYS OR MET METABOLISM PYRIDOXAL-PHOSPHATE-DEPENDENT ENZYME"/>
    <property type="match status" value="1"/>
</dbReference>
<dbReference type="EMBL" id="CP018180">
    <property type="protein sequence ID" value="AUJ32386.1"/>
    <property type="molecule type" value="Genomic_DNA"/>
</dbReference>
<dbReference type="Pfam" id="PF06838">
    <property type="entry name" value="Met_gamma_lyase"/>
    <property type="match status" value="1"/>
</dbReference>
<protein>
    <submittedName>
        <fullName evidence="1">Aluminum resistance protein</fullName>
    </submittedName>
</protein>
<dbReference type="InterPro" id="IPR009651">
    <property type="entry name" value="Met_g_lyase_put"/>
</dbReference>
<dbReference type="RefSeq" id="WP_148126822.1">
    <property type="nucleotide sequence ID" value="NZ_CP018180.1"/>
</dbReference>
<dbReference type="PANTHER" id="PTHR46658:SF1">
    <property type="entry name" value="CYS OR MET METABOLISM PYRIDOXAL-PHOSPHATE-DEPENDENT ENZYME"/>
    <property type="match status" value="1"/>
</dbReference>
<evidence type="ECO:0000313" key="1">
    <source>
        <dbReference type="EMBL" id="AUJ32386.1"/>
    </source>
</evidence>
<dbReference type="Gene3D" id="3.90.1150.60">
    <property type="entry name" value="Methioning gamme-lyase, C-terminal domain"/>
    <property type="match status" value="1"/>
</dbReference>
<dbReference type="InterPro" id="IPR015424">
    <property type="entry name" value="PyrdxlP-dep_Trfase"/>
</dbReference>
<organism evidence="1 2">
    <name type="scientific">Liquorilactobacillus nagelii</name>
    <dbReference type="NCBI Taxonomy" id="82688"/>
    <lineage>
        <taxon>Bacteria</taxon>
        <taxon>Bacillati</taxon>
        <taxon>Bacillota</taxon>
        <taxon>Bacilli</taxon>
        <taxon>Lactobacillales</taxon>
        <taxon>Lactobacillaceae</taxon>
        <taxon>Liquorilactobacillus</taxon>
    </lineage>
</organism>
<dbReference type="Proteomes" id="UP000324497">
    <property type="component" value="Chromosome"/>
</dbReference>
<dbReference type="Gene3D" id="3.40.640.10">
    <property type="entry name" value="Type I PLP-dependent aspartate aminotransferase-like (Major domain)"/>
    <property type="match status" value="1"/>
</dbReference>
<dbReference type="AlphaFoldDB" id="A0A3S6QW34"/>
<dbReference type="InterPro" id="IPR015421">
    <property type="entry name" value="PyrdxlP-dep_Trfase_major"/>
</dbReference>
<accession>A0A3S6QW34</accession>
<dbReference type="KEGG" id="lng:BSQ50_07310"/>
<sequence>MKKLWMEHFPEELQQKISEVERQIEPQIAEIGQRQLYNQGRVLNCFKAHRVAEEDLVGSTGYGYDDIGREKLDAIYADYFQSDDAIVKPQIMSGTHAITTAFFAVLRPQDKLFYLTGMPYDTIQHVIGIAGNEPGTLKDFQINFDYQPLLEDGEVDYEQAIKKLQDPAIKMVALQRSRGYAVRKSFTIEQLKKMIEFIRRIRTDVVIFVDNCYGEFSEIHEPTEYGADLMAGSLYKNAGGGIAKTGGYLVGRKDLIHLAGNRLNSPGSGKNEGATIGHLRDMYQGFFIAPHVTGEAIKGAIFASALLEKIGLKVSPRWNDPRTDLVQTVELGSPEKMAQFCAAIQHFSPVNAFVDPIASQMGGYEDQEIMASGSFTEGSTIELSCDGPIRPPYALYIQGGLTFEHVKVAISNAINETFFKNKNM</sequence>
<proteinExistence type="predicted"/>
<gene>
    <name evidence="1" type="ORF">BSQ50_07310</name>
</gene>
<keyword evidence="2" id="KW-1185">Reference proteome</keyword>